<gene>
    <name evidence="2" type="ORF">SSLFYP27_01895</name>
</gene>
<protein>
    <recommendedName>
        <fullName evidence="3">Lipoprotein</fullName>
    </recommendedName>
</protein>
<evidence type="ECO:0000313" key="2">
    <source>
        <dbReference type="EMBL" id="VYU32891.1"/>
    </source>
</evidence>
<proteinExistence type="predicted"/>
<evidence type="ECO:0000256" key="1">
    <source>
        <dbReference type="SAM" id="MobiDB-lite"/>
    </source>
</evidence>
<dbReference type="RefSeq" id="WP_002480057.1">
    <property type="nucleotide sequence ID" value="NZ_CACRUO010000046.1"/>
</dbReference>
<feature type="region of interest" description="Disordered" evidence="1">
    <location>
        <begin position="22"/>
        <end position="73"/>
    </location>
</feature>
<dbReference type="PROSITE" id="PS51257">
    <property type="entry name" value="PROKAR_LIPOPROTEIN"/>
    <property type="match status" value="1"/>
</dbReference>
<evidence type="ECO:0008006" key="3">
    <source>
        <dbReference type="Google" id="ProtNLM"/>
    </source>
</evidence>
<sequence length="286" mass="32080">MNKIKYLGTGLLAASLLLTACGQKEEKQTSSDQEKTEHQSEEQSTYEDHQKSEENNEKHLGSKASESKHNAFSHLNPNSDEYLARVWLAALPSYRSANPADISISHDDLSGKIMYGPGSIRYEQGVQSLLGTPTAAGYVVYKNNGDGTITIYPVPSHFQDHRWQEEDYSREESQRIMNSGEVVPLYDGNEEAVRLVESYIGATPPGIDEDDEESEETVTRENVIDKVEEYEGHQLDTSRYTFKEPERRDDGGWGFSILDKQGNLVGSYIIDSDGDVTKYDEHGDEV</sequence>
<feature type="compositionally biased region" description="Basic and acidic residues" evidence="1">
    <location>
        <begin position="23"/>
        <end position="69"/>
    </location>
</feature>
<organism evidence="2">
    <name type="scientific">Staphylococcus simulans</name>
    <dbReference type="NCBI Taxonomy" id="1286"/>
    <lineage>
        <taxon>Bacteria</taxon>
        <taxon>Bacillati</taxon>
        <taxon>Bacillota</taxon>
        <taxon>Bacilli</taxon>
        <taxon>Bacillales</taxon>
        <taxon>Staphylococcaceae</taxon>
        <taxon>Staphylococcus</taxon>
    </lineage>
</organism>
<dbReference type="AlphaFoldDB" id="A0A6N3E2F0"/>
<reference evidence="2" key="1">
    <citation type="submission" date="2019-11" db="EMBL/GenBank/DDBJ databases">
        <authorList>
            <person name="Feng L."/>
        </authorList>
    </citation>
    <scope>NUCLEOTIDE SEQUENCE</scope>
    <source>
        <strain evidence="2">SsimulansLFYP27</strain>
    </source>
</reference>
<dbReference type="EMBL" id="CACRUO010000046">
    <property type="protein sequence ID" value="VYU32891.1"/>
    <property type="molecule type" value="Genomic_DNA"/>
</dbReference>
<name>A0A6N3E2F0_STASI</name>
<accession>A0A6N3E2F0</accession>